<dbReference type="GO" id="GO:0008703">
    <property type="term" value="F:5-amino-6-(5-phosphoribosylamino)uracil reductase activity"/>
    <property type="evidence" value="ECO:0007669"/>
    <property type="project" value="InterPro"/>
</dbReference>
<dbReference type="InterPro" id="IPR002734">
    <property type="entry name" value="RibDG_C"/>
</dbReference>
<keyword evidence="3" id="KW-1185">Reference proteome</keyword>
<dbReference type="Pfam" id="PF01872">
    <property type="entry name" value="RibD_C"/>
    <property type="match status" value="1"/>
</dbReference>
<dbReference type="PANTHER" id="PTHR38011:SF11">
    <property type="entry name" value="2,5-DIAMINO-6-RIBOSYLAMINO-4(3H)-PYRIMIDINONE 5'-PHOSPHATE REDUCTASE"/>
    <property type="match status" value="1"/>
</dbReference>
<dbReference type="AlphaFoldDB" id="A0A1B3XQ63"/>
<evidence type="ECO:0000259" key="1">
    <source>
        <dbReference type="Pfam" id="PF01872"/>
    </source>
</evidence>
<sequence length="176" mass="19971">MNKERNIILYIGTSIDGFIANTDGTLEWLESTEVEGDPGYESLLERIDTVVMGKRTYDVIRGFDMNYPYSEYESYVFSKSVSGSDEYASFINEDIKTFIKNIKQKPGKDIWLIGGGNVAHEFFKENLIDEFQLAISPIILGKGIPLYIGGDDITLKYTLTKVEKLGQLAMLHYIKK</sequence>
<dbReference type="GO" id="GO:0016301">
    <property type="term" value="F:kinase activity"/>
    <property type="evidence" value="ECO:0007669"/>
    <property type="project" value="UniProtKB-KW"/>
</dbReference>
<proteinExistence type="predicted"/>
<dbReference type="InterPro" id="IPR050765">
    <property type="entry name" value="Riboflavin_Biosynth_HTPR"/>
</dbReference>
<dbReference type="KEGG" id="bmur:ABE28_013385"/>
<dbReference type="SUPFAM" id="SSF53597">
    <property type="entry name" value="Dihydrofolate reductase-like"/>
    <property type="match status" value="1"/>
</dbReference>
<keyword evidence="2" id="KW-0418">Kinase</keyword>
<dbReference type="EMBL" id="CP017080">
    <property type="protein sequence ID" value="AOH55346.1"/>
    <property type="molecule type" value="Genomic_DNA"/>
</dbReference>
<dbReference type="OrthoDB" id="195113at2"/>
<reference evidence="2 3" key="1">
    <citation type="submission" date="2016-08" db="EMBL/GenBank/DDBJ databases">
        <title>Complete genome sequence of Bacillus muralis G25-68, a strain with toxicity to nematodes.</title>
        <authorList>
            <person name="Zheng Z."/>
        </authorList>
    </citation>
    <scope>NUCLEOTIDE SEQUENCE [LARGE SCALE GENOMIC DNA]</scope>
    <source>
        <strain evidence="2 3">G25-68</strain>
    </source>
</reference>
<feature type="domain" description="Bacterial bifunctional deaminase-reductase C-terminal" evidence="1">
    <location>
        <begin position="6"/>
        <end position="167"/>
    </location>
</feature>
<organism evidence="2 3">
    <name type="scientific">Peribacillus muralis</name>
    <dbReference type="NCBI Taxonomy" id="264697"/>
    <lineage>
        <taxon>Bacteria</taxon>
        <taxon>Bacillati</taxon>
        <taxon>Bacillota</taxon>
        <taxon>Bacilli</taxon>
        <taxon>Bacillales</taxon>
        <taxon>Bacillaceae</taxon>
        <taxon>Peribacillus</taxon>
    </lineage>
</organism>
<keyword evidence="2" id="KW-0808">Transferase</keyword>
<evidence type="ECO:0000313" key="3">
    <source>
        <dbReference type="Proteomes" id="UP000077926"/>
    </source>
</evidence>
<name>A0A1B3XQ63_9BACI</name>
<dbReference type="PANTHER" id="PTHR38011">
    <property type="entry name" value="DIHYDROFOLATE REDUCTASE FAMILY PROTEIN (AFU_ORTHOLOGUE AFUA_8G06820)"/>
    <property type="match status" value="1"/>
</dbReference>
<dbReference type="STRING" id="264697.ABE28_013385"/>
<dbReference type="Gene3D" id="3.40.430.10">
    <property type="entry name" value="Dihydrofolate Reductase, subunit A"/>
    <property type="match status" value="1"/>
</dbReference>
<gene>
    <name evidence="2" type="ORF">ABE28_013385</name>
</gene>
<protein>
    <submittedName>
        <fullName evidence="2">Diacylglycerol kinase</fullName>
    </submittedName>
</protein>
<dbReference type="GO" id="GO:0009231">
    <property type="term" value="P:riboflavin biosynthetic process"/>
    <property type="evidence" value="ECO:0007669"/>
    <property type="project" value="InterPro"/>
</dbReference>
<evidence type="ECO:0000313" key="2">
    <source>
        <dbReference type="EMBL" id="AOH55346.1"/>
    </source>
</evidence>
<accession>A0A1B3XQ63</accession>
<dbReference type="Proteomes" id="UP000077926">
    <property type="component" value="Chromosome"/>
</dbReference>
<dbReference type="InterPro" id="IPR024072">
    <property type="entry name" value="DHFR-like_dom_sf"/>
</dbReference>
<dbReference type="RefSeq" id="WP_064467433.1">
    <property type="nucleotide sequence ID" value="NZ_CP017080.1"/>
</dbReference>